<dbReference type="Proteomes" id="UP001162156">
    <property type="component" value="Unassembled WGS sequence"/>
</dbReference>
<evidence type="ECO:0000313" key="1">
    <source>
        <dbReference type="EMBL" id="KAJ8931102.1"/>
    </source>
</evidence>
<keyword evidence="2" id="KW-1185">Reference proteome</keyword>
<protein>
    <submittedName>
        <fullName evidence="1">Uncharacterized protein</fullName>
    </submittedName>
</protein>
<organism evidence="1 2">
    <name type="scientific">Rhamnusium bicolor</name>
    <dbReference type="NCBI Taxonomy" id="1586634"/>
    <lineage>
        <taxon>Eukaryota</taxon>
        <taxon>Metazoa</taxon>
        <taxon>Ecdysozoa</taxon>
        <taxon>Arthropoda</taxon>
        <taxon>Hexapoda</taxon>
        <taxon>Insecta</taxon>
        <taxon>Pterygota</taxon>
        <taxon>Neoptera</taxon>
        <taxon>Endopterygota</taxon>
        <taxon>Coleoptera</taxon>
        <taxon>Polyphaga</taxon>
        <taxon>Cucujiformia</taxon>
        <taxon>Chrysomeloidea</taxon>
        <taxon>Cerambycidae</taxon>
        <taxon>Lepturinae</taxon>
        <taxon>Rhagiini</taxon>
        <taxon>Rhamnusium</taxon>
    </lineage>
</organism>
<dbReference type="EMBL" id="JANEYF010004469">
    <property type="protein sequence ID" value="KAJ8931102.1"/>
    <property type="molecule type" value="Genomic_DNA"/>
</dbReference>
<comment type="caution">
    <text evidence="1">The sequence shown here is derived from an EMBL/GenBank/DDBJ whole genome shotgun (WGS) entry which is preliminary data.</text>
</comment>
<accession>A0AAV8WXW9</accession>
<name>A0AAV8WXW9_9CUCU</name>
<dbReference type="AlphaFoldDB" id="A0AAV8WXW9"/>
<evidence type="ECO:0000313" key="2">
    <source>
        <dbReference type="Proteomes" id="UP001162156"/>
    </source>
</evidence>
<proteinExistence type="predicted"/>
<gene>
    <name evidence="1" type="ORF">NQ314_016038</name>
</gene>
<reference evidence="1" key="1">
    <citation type="journal article" date="2023" name="Insect Mol. Biol.">
        <title>Genome sequencing provides insights into the evolution of gene families encoding plant cell wall-degrading enzymes in longhorned beetles.</title>
        <authorList>
            <person name="Shin N.R."/>
            <person name="Okamura Y."/>
            <person name="Kirsch R."/>
            <person name="Pauchet Y."/>
        </authorList>
    </citation>
    <scope>NUCLEOTIDE SEQUENCE</scope>
    <source>
        <strain evidence="1">RBIC_L_NR</strain>
    </source>
</reference>
<sequence length="65" mass="7195">MAISGNTQIGEEILGEKKRNDQLLPLTYSGSRAAKEVLAKRNKFVTYFASDAGKVQWQNNSIGHN</sequence>